<dbReference type="InterPro" id="IPR013785">
    <property type="entry name" value="Aldolase_TIM"/>
</dbReference>
<dbReference type="AlphaFoldDB" id="A0A2U2RJJ9"/>
<dbReference type="EC" id="6.3.4.21" evidence="3"/>
<dbReference type="Proteomes" id="UP000245590">
    <property type="component" value="Unassembled WGS sequence"/>
</dbReference>
<evidence type="ECO:0000259" key="11">
    <source>
        <dbReference type="Pfam" id="PF17767"/>
    </source>
</evidence>
<reference evidence="12 13" key="1">
    <citation type="submission" date="2018-05" db="EMBL/GenBank/DDBJ databases">
        <title>Brachybacterium sp. M1HQ-2T, whole genome shotgun sequence.</title>
        <authorList>
            <person name="Tuo L."/>
        </authorList>
    </citation>
    <scope>NUCLEOTIDE SEQUENCE [LARGE SCALE GENOMIC DNA]</scope>
    <source>
        <strain evidence="12 13">M1HQ-2</strain>
    </source>
</reference>
<dbReference type="InterPro" id="IPR000868">
    <property type="entry name" value="Isochorismatase-like_dom"/>
</dbReference>
<feature type="compositionally biased region" description="Pro residues" evidence="9">
    <location>
        <begin position="675"/>
        <end position="684"/>
    </location>
</feature>
<evidence type="ECO:0000256" key="7">
    <source>
        <dbReference type="ARBA" id="ARBA00022679"/>
    </source>
</evidence>
<dbReference type="InterPro" id="IPR007229">
    <property type="entry name" value="Nic_PRibTrfase-Fam"/>
</dbReference>
<evidence type="ECO:0000256" key="3">
    <source>
        <dbReference type="ARBA" id="ARBA00013236"/>
    </source>
</evidence>
<dbReference type="PANTHER" id="PTHR11098">
    <property type="entry name" value="NICOTINATE PHOSPHORIBOSYLTRANSFERASE"/>
    <property type="match status" value="1"/>
</dbReference>
<evidence type="ECO:0000256" key="9">
    <source>
        <dbReference type="SAM" id="MobiDB-lite"/>
    </source>
</evidence>
<dbReference type="InterPro" id="IPR006405">
    <property type="entry name" value="Nic_PRibTrfase_pncB"/>
</dbReference>
<dbReference type="PANTHER" id="PTHR11098:SF8">
    <property type="entry name" value="NICOTINATE PHOSPHORIBOSYLTRANSFERASE PNCB1"/>
    <property type="match status" value="1"/>
</dbReference>
<evidence type="ECO:0000256" key="8">
    <source>
        <dbReference type="ARBA" id="ARBA00048668"/>
    </source>
</evidence>
<keyword evidence="6" id="KW-0662">Pyridine nucleotide biosynthesis</keyword>
<dbReference type="EMBL" id="QFKX01000003">
    <property type="protein sequence ID" value="PWH06048.1"/>
    <property type="molecule type" value="Genomic_DNA"/>
</dbReference>
<dbReference type="Gene3D" id="3.40.50.850">
    <property type="entry name" value="Isochorismatase-like"/>
    <property type="match status" value="1"/>
</dbReference>
<evidence type="ECO:0000256" key="5">
    <source>
        <dbReference type="ARBA" id="ARBA00022598"/>
    </source>
</evidence>
<accession>A0A2U2RJJ9</accession>
<dbReference type="InterPro" id="IPR036380">
    <property type="entry name" value="Isochorismatase-like_sf"/>
</dbReference>
<keyword evidence="4" id="KW-0597">Phosphoprotein</keyword>
<comment type="pathway">
    <text evidence="1">Cofactor biosynthesis; NAD(+) biosynthesis; nicotinate D-ribonucleotide from nicotinate: step 1/1.</text>
</comment>
<dbReference type="SUPFAM" id="SSF52499">
    <property type="entry name" value="Isochorismatase-like hydrolases"/>
    <property type="match status" value="1"/>
</dbReference>
<evidence type="ECO:0000256" key="4">
    <source>
        <dbReference type="ARBA" id="ARBA00022553"/>
    </source>
</evidence>
<dbReference type="GO" id="GO:0016757">
    <property type="term" value="F:glycosyltransferase activity"/>
    <property type="evidence" value="ECO:0007669"/>
    <property type="project" value="UniProtKB-KW"/>
</dbReference>
<dbReference type="InterPro" id="IPR040727">
    <property type="entry name" value="NAPRTase_N"/>
</dbReference>
<dbReference type="NCBIfam" id="TIGR01513">
    <property type="entry name" value="NAPRTase_put"/>
    <property type="match status" value="1"/>
</dbReference>
<organism evidence="12 13">
    <name type="scientific">Brachybacterium endophyticum</name>
    <dbReference type="NCBI Taxonomy" id="2182385"/>
    <lineage>
        <taxon>Bacteria</taxon>
        <taxon>Bacillati</taxon>
        <taxon>Actinomycetota</taxon>
        <taxon>Actinomycetes</taxon>
        <taxon>Micrococcales</taxon>
        <taxon>Dermabacteraceae</taxon>
        <taxon>Brachybacterium</taxon>
    </lineage>
</organism>
<evidence type="ECO:0000256" key="1">
    <source>
        <dbReference type="ARBA" id="ARBA00004952"/>
    </source>
</evidence>
<dbReference type="NCBIfam" id="NF009131">
    <property type="entry name" value="PRK12484.1"/>
    <property type="match status" value="1"/>
</dbReference>
<keyword evidence="5" id="KW-0436">Ligase</keyword>
<dbReference type="Pfam" id="PF00857">
    <property type="entry name" value="Isochorismatase"/>
    <property type="match status" value="1"/>
</dbReference>
<dbReference type="GO" id="GO:0005829">
    <property type="term" value="C:cytosol"/>
    <property type="evidence" value="ECO:0007669"/>
    <property type="project" value="TreeGrafter"/>
</dbReference>
<dbReference type="RefSeq" id="WP_109275795.1">
    <property type="nucleotide sequence ID" value="NZ_QFKX01000003.1"/>
</dbReference>
<proteinExistence type="inferred from homology"/>
<comment type="similarity">
    <text evidence="2">Belongs to the NAPRTase family.</text>
</comment>
<feature type="domain" description="Nicotinate phosphoribosyltransferase N-terminal" evidence="11">
    <location>
        <begin position="15"/>
        <end position="139"/>
    </location>
</feature>
<feature type="region of interest" description="Disordered" evidence="9">
    <location>
        <begin position="642"/>
        <end position="684"/>
    </location>
</feature>
<dbReference type="Gene3D" id="3.20.140.10">
    <property type="entry name" value="nicotinate phosphoribosyltransferase"/>
    <property type="match status" value="1"/>
</dbReference>
<dbReference type="GO" id="GO:0034355">
    <property type="term" value="P:NAD+ biosynthetic process via the salvage pathway"/>
    <property type="evidence" value="ECO:0007669"/>
    <property type="project" value="TreeGrafter"/>
</dbReference>
<comment type="catalytic activity">
    <reaction evidence="8">
        <text>5-phospho-alpha-D-ribose 1-diphosphate + nicotinate + ATP + H2O = nicotinate beta-D-ribonucleotide + ADP + phosphate + diphosphate</text>
        <dbReference type="Rhea" id="RHEA:36163"/>
        <dbReference type="ChEBI" id="CHEBI:15377"/>
        <dbReference type="ChEBI" id="CHEBI:30616"/>
        <dbReference type="ChEBI" id="CHEBI:32544"/>
        <dbReference type="ChEBI" id="CHEBI:33019"/>
        <dbReference type="ChEBI" id="CHEBI:43474"/>
        <dbReference type="ChEBI" id="CHEBI:57502"/>
        <dbReference type="ChEBI" id="CHEBI:58017"/>
        <dbReference type="ChEBI" id="CHEBI:456216"/>
        <dbReference type="EC" id="6.3.4.21"/>
    </reaction>
</comment>
<keyword evidence="13" id="KW-1185">Reference proteome</keyword>
<keyword evidence="12" id="KW-0328">Glycosyltransferase</keyword>
<feature type="domain" description="Isochorismatase-like" evidence="10">
    <location>
        <begin position="452"/>
        <end position="652"/>
    </location>
</feature>
<evidence type="ECO:0000313" key="12">
    <source>
        <dbReference type="EMBL" id="PWH06048.1"/>
    </source>
</evidence>
<name>A0A2U2RJJ9_9MICO</name>
<dbReference type="UniPathway" id="UPA00253">
    <property type="reaction ID" value="UER00457"/>
</dbReference>
<keyword evidence="7 12" id="KW-0808">Transferase</keyword>
<comment type="caution">
    <text evidence="12">The sequence shown here is derived from an EMBL/GenBank/DDBJ whole genome shotgun (WGS) entry which is preliminary data.</text>
</comment>
<dbReference type="Pfam" id="PF17767">
    <property type="entry name" value="NAPRTase_N"/>
    <property type="match status" value="1"/>
</dbReference>
<dbReference type="SUPFAM" id="SSF51690">
    <property type="entry name" value="Nicotinate/Quinolinate PRTase C-terminal domain-like"/>
    <property type="match status" value="1"/>
</dbReference>
<dbReference type="SUPFAM" id="SSF54675">
    <property type="entry name" value="Nicotinate/Quinolinate PRTase N-terminal domain-like"/>
    <property type="match status" value="1"/>
</dbReference>
<evidence type="ECO:0000259" key="10">
    <source>
        <dbReference type="Pfam" id="PF00857"/>
    </source>
</evidence>
<dbReference type="InterPro" id="IPR036068">
    <property type="entry name" value="Nicotinate_pribotase-like_C"/>
</dbReference>
<dbReference type="NCBIfam" id="NF006698">
    <property type="entry name" value="PRK09243.1-5"/>
    <property type="match status" value="1"/>
</dbReference>
<evidence type="ECO:0000256" key="2">
    <source>
        <dbReference type="ARBA" id="ARBA00010897"/>
    </source>
</evidence>
<dbReference type="OrthoDB" id="9770610at2"/>
<evidence type="ECO:0000313" key="13">
    <source>
        <dbReference type="Proteomes" id="UP000245590"/>
    </source>
</evidence>
<dbReference type="GO" id="GO:0004516">
    <property type="term" value="F:nicotinate phosphoribosyltransferase activity"/>
    <property type="evidence" value="ECO:0007669"/>
    <property type="project" value="UniProtKB-EC"/>
</dbReference>
<gene>
    <name evidence="12" type="ORF">DEO23_09535</name>
</gene>
<sequence>MTSSASRRGTGSTALLTDMYEYTMLSSMVEDGSVHHEAVFEAFARRLPEGRRFGLFAGIGRLLPLLEDFRPREDELEYLQEVGAITPATAEYLRTWSFSGTITALPEGSLYWPHTPLLTVHGTLGECLLLETIVLSVLNFDSAIASAAARMVITAGERPLIEMGSRRVHEESAVAAARAAWIAGFSATSNLEAGRRFGVPVAGTAAHAATLARPTEREAFAAQVATYGAGTTLLVDTYDIEQGIRTAVEVAGEELGAVRIDSGDLMSVSRAAREQLDALGATRTRITVTSDLDEYALVHLAGAPIDGYGVGTRVATGSDHPTAGMVYKLVAVGDGPGTSLRSVQKLSADKGSTGGEKTVSRFPDGREVFTLDGSIPDGARPLHVDLVRDGIAADVASAEEARRVAASALDSLPARAREISEGQAYRVSERWETGTGSEDVRARTPSDATRTLVVVDVQNDFCEGGALGLTGGNVVAESIAAHLAEHAGEYRRIVFSRDWHLAEGDNGGHFALAPEQPDFQDTWPVHCVQGTHGAEYHPAILGALERLVGAGTEVVHVVKGEGRPDYSLTQGRAAGVDGGSPAVDDELSSLVTGDLDVAGLAFDYCVAASARDLAALPGVGSVRVLGDLTAAVHPEVDEETAAALTRDGIAVTRTSSGDGSAPGRPPAPAEAAPAEPAPAPRKDA</sequence>
<protein>
    <recommendedName>
        <fullName evidence="3">nicotinate phosphoribosyltransferase</fullName>
        <ecNumber evidence="3">6.3.4.21</ecNumber>
    </recommendedName>
</protein>
<dbReference type="Gene3D" id="3.20.20.70">
    <property type="entry name" value="Aldolase class I"/>
    <property type="match status" value="1"/>
</dbReference>
<evidence type="ECO:0000256" key="6">
    <source>
        <dbReference type="ARBA" id="ARBA00022642"/>
    </source>
</evidence>